<dbReference type="Proteomes" id="UP000193380">
    <property type="component" value="Unassembled WGS sequence"/>
</dbReference>
<dbReference type="AlphaFoldDB" id="A0A060Z7C2"/>
<evidence type="ECO:0000256" key="1">
    <source>
        <dbReference type="SAM" id="MobiDB-lite"/>
    </source>
</evidence>
<name>A0A060Z7C2_ONCMY</name>
<accession>A0A060Z7C2</accession>
<protein>
    <recommendedName>
        <fullName evidence="4">PH domain-containing protein</fullName>
    </recommendedName>
</protein>
<feature type="region of interest" description="Disordered" evidence="1">
    <location>
        <begin position="53"/>
        <end position="88"/>
    </location>
</feature>
<dbReference type="Gene3D" id="2.30.29.30">
    <property type="entry name" value="Pleckstrin-homology domain (PH domain)/Phosphotyrosine-binding domain (PTB)"/>
    <property type="match status" value="1"/>
</dbReference>
<feature type="region of interest" description="Disordered" evidence="1">
    <location>
        <begin position="1"/>
        <end position="20"/>
    </location>
</feature>
<reference evidence="2" key="2">
    <citation type="submission" date="2014-03" db="EMBL/GenBank/DDBJ databases">
        <authorList>
            <person name="Genoscope - CEA"/>
        </authorList>
    </citation>
    <scope>NUCLEOTIDE SEQUENCE</scope>
</reference>
<gene>
    <name evidence="2" type="ORF">GSONMT00051719001</name>
</gene>
<evidence type="ECO:0000313" key="2">
    <source>
        <dbReference type="EMBL" id="CDQ99998.1"/>
    </source>
</evidence>
<feature type="compositionally biased region" description="Polar residues" evidence="1">
    <location>
        <begin position="79"/>
        <end position="88"/>
    </location>
</feature>
<organism evidence="2 3">
    <name type="scientific">Oncorhynchus mykiss</name>
    <name type="common">Rainbow trout</name>
    <name type="synonym">Salmo gairdneri</name>
    <dbReference type="NCBI Taxonomy" id="8022"/>
    <lineage>
        <taxon>Eukaryota</taxon>
        <taxon>Metazoa</taxon>
        <taxon>Chordata</taxon>
        <taxon>Craniata</taxon>
        <taxon>Vertebrata</taxon>
        <taxon>Euteleostomi</taxon>
        <taxon>Actinopterygii</taxon>
        <taxon>Neopterygii</taxon>
        <taxon>Teleostei</taxon>
        <taxon>Protacanthopterygii</taxon>
        <taxon>Salmoniformes</taxon>
        <taxon>Salmonidae</taxon>
        <taxon>Salmoninae</taxon>
        <taxon>Oncorhynchus</taxon>
    </lineage>
</organism>
<evidence type="ECO:0008006" key="4">
    <source>
        <dbReference type="Google" id="ProtNLM"/>
    </source>
</evidence>
<proteinExistence type="predicted"/>
<evidence type="ECO:0000313" key="3">
    <source>
        <dbReference type="Proteomes" id="UP000193380"/>
    </source>
</evidence>
<feature type="compositionally biased region" description="Basic residues" evidence="1">
    <location>
        <begin position="59"/>
        <end position="69"/>
    </location>
</feature>
<dbReference type="STRING" id="8022.A0A060Z7C2"/>
<dbReference type="PaxDb" id="8022-A0A060Z7C2"/>
<dbReference type="EMBL" id="FR952027">
    <property type="protein sequence ID" value="CDQ99998.1"/>
    <property type="molecule type" value="Genomic_DNA"/>
</dbReference>
<sequence>MLYSIFEPKPSQGCKHGSMASSIENKQDWIKHVREVIQERTIHLRGALKEPIHIPKSATAKHHKGHRRYRDGEDLDSQGDGSSQPDTISIASRTSQNTLDSDKVSTHTLVISLAIPISYTAYSICDHEEKASVEKNLRTLML</sequence>
<reference evidence="2" key="1">
    <citation type="journal article" date="2014" name="Nat. Commun.">
        <title>The rainbow trout genome provides novel insights into evolution after whole-genome duplication in vertebrates.</title>
        <authorList>
            <person name="Berthelot C."/>
            <person name="Brunet F."/>
            <person name="Chalopin D."/>
            <person name="Juanchich A."/>
            <person name="Bernard M."/>
            <person name="Noel B."/>
            <person name="Bento P."/>
            <person name="Da Silva C."/>
            <person name="Labadie K."/>
            <person name="Alberti A."/>
            <person name="Aury J.M."/>
            <person name="Louis A."/>
            <person name="Dehais P."/>
            <person name="Bardou P."/>
            <person name="Montfort J."/>
            <person name="Klopp C."/>
            <person name="Cabau C."/>
            <person name="Gaspin C."/>
            <person name="Thorgaard G.H."/>
            <person name="Boussaha M."/>
            <person name="Quillet E."/>
            <person name="Guyomard R."/>
            <person name="Galiana D."/>
            <person name="Bobe J."/>
            <person name="Volff J.N."/>
            <person name="Genet C."/>
            <person name="Wincker P."/>
            <person name="Jaillon O."/>
            <person name="Roest Crollius H."/>
            <person name="Guiguen Y."/>
        </authorList>
    </citation>
    <scope>NUCLEOTIDE SEQUENCE [LARGE SCALE GENOMIC DNA]</scope>
</reference>
<dbReference type="InterPro" id="IPR011993">
    <property type="entry name" value="PH-like_dom_sf"/>
</dbReference>